<dbReference type="Pfam" id="PF00302">
    <property type="entry name" value="CAT"/>
    <property type="match status" value="1"/>
</dbReference>
<comment type="caution">
    <text evidence="9">The sequence shown here is derived from an EMBL/GenBank/DDBJ whole genome shotgun (WGS) entry which is preliminary data.</text>
</comment>
<protein>
    <recommendedName>
        <fullName evidence="7">Chloramphenicol acetyltransferase</fullName>
        <ecNumber evidence="7">2.3.1.28</ecNumber>
    </recommendedName>
</protein>
<dbReference type="PIRSF" id="PIRSF000440">
    <property type="entry name" value="CAT"/>
    <property type="match status" value="1"/>
</dbReference>
<dbReference type="AlphaFoldDB" id="A0A1B8GZ72"/>
<dbReference type="Gene3D" id="3.30.559.10">
    <property type="entry name" value="Chloramphenicol acetyltransferase-like domain"/>
    <property type="match status" value="1"/>
</dbReference>
<evidence type="ECO:0000256" key="2">
    <source>
        <dbReference type="ARBA" id="ARBA00010571"/>
    </source>
</evidence>
<reference evidence="9 10" key="1">
    <citation type="submission" date="2016-06" db="EMBL/GenBank/DDBJ databases">
        <authorList>
            <person name="Kjaerup R.B."/>
            <person name="Dalgaard T.S."/>
            <person name="Juul-Madsen H.R."/>
        </authorList>
    </citation>
    <scope>NUCLEOTIDE SEQUENCE [LARGE SCALE GENOMIC DNA]</scope>
    <source>
        <strain evidence="9 10">GCSL-Mp3</strain>
    </source>
</reference>
<keyword evidence="4 7" id="KW-0046">Antibiotic resistance</keyword>
<accession>A0A1B8GZ72</accession>
<sequence length="213" mass="25067">MNYTKVDLNTWDRKEHFEFYRHRVLCGFSLTKKLDITALRASLAETPYQFYPVMIYLITRVVNQLPAFRLAIKENELICWESVDPVFTVFHQKTETFSTLWSRYSADIACFMSDYTRVMAEHQDNIHMFPQGNLPENHLNISSLPWIEFDGFNLNIADFTDYFSPIFTMAKFYQEGNRILLPLSVQVHHAACDGFHVAKFINTLQYACDNFMK</sequence>
<dbReference type="SMART" id="SM01059">
    <property type="entry name" value="CAT"/>
    <property type="match status" value="1"/>
</dbReference>
<evidence type="ECO:0000256" key="5">
    <source>
        <dbReference type="ARBA" id="ARBA00023315"/>
    </source>
</evidence>
<dbReference type="PANTHER" id="PTHR38474">
    <property type="entry name" value="SLR0299 PROTEIN"/>
    <property type="match status" value="1"/>
</dbReference>
<keyword evidence="5 7" id="KW-0012">Acyltransferase</keyword>
<dbReference type="GO" id="GO:0046677">
    <property type="term" value="P:response to antibiotic"/>
    <property type="evidence" value="ECO:0007669"/>
    <property type="project" value="UniProtKB-KW"/>
</dbReference>
<dbReference type="STRING" id="368603.AYY16_00900"/>
<dbReference type="InterPro" id="IPR023213">
    <property type="entry name" value="CAT-like_dom_sf"/>
</dbReference>
<evidence type="ECO:0000256" key="4">
    <source>
        <dbReference type="ARBA" id="ARBA00023251"/>
    </source>
</evidence>
<dbReference type="EMBL" id="LZEX01000046">
    <property type="protein sequence ID" value="OBU02125.1"/>
    <property type="molecule type" value="Genomic_DNA"/>
</dbReference>
<dbReference type="PROSITE" id="PS00100">
    <property type="entry name" value="CAT"/>
    <property type="match status" value="1"/>
</dbReference>
<dbReference type="InterPro" id="IPR001707">
    <property type="entry name" value="Cmp_AcTrfase"/>
</dbReference>
<evidence type="ECO:0000256" key="1">
    <source>
        <dbReference type="ARBA" id="ARBA00002150"/>
    </source>
</evidence>
<evidence type="ECO:0000256" key="6">
    <source>
        <dbReference type="PIRSR" id="PIRSR000440-1"/>
    </source>
</evidence>
<proteinExistence type="inferred from homology"/>
<evidence type="ECO:0000256" key="3">
    <source>
        <dbReference type="ARBA" id="ARBA00022679"/>
    </source>
</evidence>
<dbReference type="GO" id="GO:0008811">
    <property type="term" value="F:chloramphenicol O-acetyltransferase activity"/>
    <property type="evidence" value="ECO:0007669"/>
    <property type="project" value="UniProtKB-EC"/>
</dbReference>
<dbReference type="InterPro" id="IPR018372">
    <property type="entry name" value="Chloramphenicol_AcTrfase_AS"/>
</dbReference>
<keyword evidence="3 7" id="KW-0808">Transferase</keyword>
<gene>
    <name evidence="9" type="ORF">AYY17_14065</name>
</gene>
<evidence type="ECO:0000256" key="7">
    <source>
        <dbReference type="RuleBase" id="RU000503"/>
    </source>
</evidence>
<evidence type="ECO:0000313" key="9">
    <source>
        <dbReference type="EMBL" id="OBU02125.1"/>
    </source>
</evidence>
<comment type="catalytic activity">
    <reaction evidence="7">
        <text>chloramphenicol + acetyl-CoA = chloramphenicol 3-acetate + CoA</text>
        <dbReference type="Rhea" id="RHEA:18421"/>
        <dbReference type="ChEBI" id="CHEBI:16730"/>
        <dbReference type="ChEBI" id="CHEBI:17698"/>
        <dbReference type="ChEBI" id="CHEBI:57287"/>
        <dbReference type="ChEBI" id="CHEBI:57288"/>
        <dbReference type="EC" id="2.3.1.28"/>
    </reaction>
</comment>
<evidence type="ECO:0000313" key="10">
    <source>
        <dbReference type="Proteomes" id="UP000092247"/>
    </source>
</evidence>
<evidence type="ECO:0000256" key="8">
    <source>
        <dbReference type="RuleBase" id="RU004156"/>
    </source>
</evidence>
<dbReference type="EC" id="2.3.1.28" evidence="7"/>
<dbReference type="PANTHER" id="PTHR38474:SF2">
    <property type="entry name" value="CHLORAMPHENICOL ACETYLTRANSFERASE"/>
    <property type="match status" value="1"/>
</dbReference>
<feature type="active site" description="Proton acceptor" evidence="6">
    <location>
        <position position="189"/>
    </location>
</feature>
<comment type="similarity">
    <text evidence="2 8">Belongs to the chloramphenicol acetyltransferase family.</text>
</comment>
<dbReference type="SUPFAM" id="SSF52777">
    <property type="entry name" value="CoA-dependent acyltransferases"/>
    <property type="match status" value="1"/>
</dbReference>
<dbReference type="NCBIfam" id="NF000491">
    <property type="entry name" value="chloram_CatA"/>
    <property type="match status" value="1"/>
</dbReference>
<dbReference type="Proteomes" id="UP000092247">
    <property type="component" value="Unassembled WGS sequence"/>
</dbReference>
<name>A0A1B8GZ72_9GAMM</name>
<organism evidence="9 10">
    <name type="scientific">Morganella psychrotolerans</name>
    <dbReference type="NCBI Taxonomy" id="368603"/>
    <lineage>
        <taxon>Bacteria</taxon>
        <taxon>Pseudomonadati</taxon>
        <taxon>Pseudomonadota</taxon>
        <taxon>Gammaproteobacteria</taxon>
        <taxon>Enterobacterales</taxon>
        <taxon>Morganellaceae</taxon>
        <taxon>Morganella</taxon>
    </lineage>
</organism>
<comment type="function">
    <text evidence="1 7">This enzyme is an effector of chloramphenicol resistance in bacteria.</text>
</comment>
<dbReference type="RefSeq" id="WP_067427164.1">
    <property type="nucleotide sequence ID" value="NZ_LZEX01000046.1"/>
</dbReference>